<accession>A0A6A5FN08</accession>
<dbReference type="Pfam" id="PF00640">
    <property type="entry name" value="PID"/>
    <property type="match status" value="1"/>
</dbReference>
<comment type="caution">
    <text evidence="2">The sequence shown here is derived from an EMBL/GenBank/DDBJ whole genome shotgun (WGS) entry which is preliminary data.</text>
</comment>
<evidence type="ECO:0000259" key="1">
    <source>
        <dbReference type="PROSITE" id="PS01179"/>
    </source>
</evidence>
<reference evidence="2 3" key="1">
    <citation type="submission" date="2019-06" db="EMBL/GenBank/DDBJ databases">
        <title>A chromosome-scale genome assembly of the European perch, Perca fluviatilis.</title>
        <authorList>
            <person name="Roques C."/>
            <person name="Zahm M."/>
            <person name="Cabau C."/>
            <person name="Klopp C."/>
            <person name="Bouchez O."/>
            <person name="Donnadieu C."/>
            <person name="Kuhl H."/>
            <person name="Gislard M."/>
            <person name="Guendouz S."/>
            <person name="Journot L."/>
            <person name="Haffray P."/>
            <person name="Bestin A."/>
            <person name="Morvezen R."/>
            <person name="Feron R."/>
            <person name="Wen M."/>
            <person name="Jouanno E."/>
            <person name="Herpin A."/>
            <person name="Schartl M."/>
            <person name="Postlethwait J."/>
            <person name="Schaerlinger B."/>
            <person name="Chardard D."/>
            <person name="Lecocq T."/>
            <person name="Poncet C."/>
            <person name="Jaffrelo L."/>
            <person name="Lampietro C."/>
            <person name="Guiguen Y."/>
        </authorList>
    </citation>
    <scope>NUCLEOTIDE SEQUENCE [LARGE SCALE GENOMIC DNA]</scope>
    <source>
        <tissue evidence="2">Blood</tissue>
    </source>
</reference>
<evidence type="ECO:0000313" key="3">
    <source>
        <dbReference type="Proteomes" id="UP000465112"/>
    </source>
</evidence>
<dbReference type="PROSITE" id="PS01179">
    <property type="entry name" value="PID"/>
    <property type="match status" value="1"/>
</dbReference>
<protein>
    <recommendedName>
        <fullName evidence="1">PID domain-containing protein</fullName>
    </recommendedName>
</protein>
<organism evidence="2 3">
    <name type="scientific">Perca fluviatilis</name>
    <name type="common">European perch</name>
    <dbReference type="NCBI Taxonomy" id="8168"/>
    <lineage>
        <taxon>Eukaryota</taxon>
        <taxon>Metazoa</taxon>
        <taxon>Chordata</taxon>
        <taxon>Craniata</taxon>
        <taxon>Vertebrata</taxon>
        <taxon>Euteleostomi</taxon>
        <taxon>Actinopterygii</taxon>
        <taxon>Neopterygii</taxon>
        <taxon>Teleostei</taxon>
        <taxon>Neoteleostei</taxon>
        <taxon>Acanthomorphata</taxon>
        <taxon>Eupercaria</taxon>
        <taxon>Perciformes</taxon>
        <taxon>Percoidei</taxon>
        <taxon>Percidae</taxon>
        <taxon>Percinae</taxon>
        <taxon>Perca</taxon>
    </lineage>
</organism>
<dbReference type="InterPro" id="IPR011993">
    <property type="entry name" value="PH-like_dom_sf"/>
</dbReference>
<dbReference type="Proteomes" id="UP000465112">
    <property type="component" value="Chromosome 5"/>
</dbReference>
<dbReference type="InterPro" id="IPR006020">
    <property type="entry name" value="PTB/PI_dom"/>
</dbReference>
<sequence length="181" mass="20525">MRGSLSMTCPAITSRFTLVKVYLHKACRVQFGSRRVKMSDISEDDNEISFQVKFLGRVEVVRPDGLQILSEAAQSLKTPDKYSSEKAAKKSKVHLFLSLSGIDVLENKTKFLFRHEPLLSVPEQEVFSLAGLTYWGCLPSFKKEESIRGGRDLIVEALRHKNKVLQRENAELKRRLAGQTN</sequence>
<dbReference type="AlphaFoldDB" id="A0A6A5FN08"/>
<proteinExistence type="predicted"/>
<dbReference type="CDD" id="cd00934">
    <property type="entry name" value="PTB"/>
    <property type="match status" value="1"/>
</dbReference>
<keyword evidence="3" id="KW-1185">Reference proteome</keyword>
<gene>
    <name evidence="2" type="ORF">PFLUV_G00062490</name>
</gene>
<dbReference type="Gene3D" id="2.30.29.30">
    <property type="entry name" value="Pleckstrin-homology domain (PH domain)/Phosphotyrosine-binding domain (PTB)"/>
    <property type="match status" value="1"/>
</dbReference>
<dbReference type="EMBL" id="VHII01000005">
    <property type="protein sequence ID" value="KAF1390862.1"/>
    <property type="molecule type" value="Genomic_DNA"/>
</dbReference>
<name>A0A6A5FN08_PERFL</name>
<feature type="domain" description="PID" evidence="1">
    <location>
        <begin position="48"/>
        <end position="121"/>
    </location>
</feature>
<dbReference type="SUPFAM" id="SSF50729">
    <property type="entry name" value="PH domain-like"/>
    <property type="match status" value="1"/>
</dbReference>
<evidence type="ECO:0000313" key="2">
    <source>
        <dbReference type="EMBL" id="KAF1390862.1"/>
    </source>
</evidence>